<sequence length="217" mass="24113">MRSLLTAIAAGGAIMASPASAQDEALEFWLNPSVSTDLDEDTGIELETAQRFRSSEDGRVDTYFARLWVKQDLSDEFTLAGAVERRINDGGSDELRLMQQLSGSHGIFRTRLRLEQRFVDDADRMGLRLRPRLGVYVPIDPEGRWSAKADAELFWTLRGNNVGSDEGITGLRTQVGVSYDVNDNLSLGLVYLRQQDFEDDGPDVIGHAPLVSIEFAF</sequence>
<evidence type="ECO:0000313" key="3">
    <source>
        <dbReference type="Proteomes" id="UP000197361"/>
    </source>
</evidence>
<protein>
    <recommendedName>
        <fullName evidence="4">DUF2490 domain-containing protein</fullName>
    </recommendedName>
</protein>
<dbReference type="OrthoDB" id="7425634at2"/>
<reference evidence="2 3" key="1">
    <citation type="journal article" date="2010" name="Int. J. Syst. Evol. Microbiol.">
        <title>Sphingopyxis bauzanensis sp. nov., a psychrophilic bacterium isolated from soil.</title>
        <authorList>
            <person name="Zhang D.C."/>
            <person name="Liu H.C."/>
            <person name="Xin Y.H."/>
            <person name="Zhou Y.G."/>
            <person name="Schinner F."/>
            <person name="Margesin R."/>
        </authorList>
    </citation>
    <scope>NUCLEOTIDE SEQUENCE [LARGE SCALE GENOMIC DNA]</scope>
    <source>
        <strain evidence="2 3">DSM 22271</strain>
    </source>
</reference>
<proteinExistence type="predicted"/>
<evidence type="ECO:0000313" key="2">
    <source>
        <dbReference type="EMBL" id="OWQ98977.1"/>
    </source>
</evidence>
<accession>A0A246K1Y4</accession>
<name>A0A246K1Y4_9SPHN</name>
<dbReference type="Pfam" id="PF10677">
    <property type="entry name" value="DUF2490"/>
    <property type="match status" value="1"/>
</dbReference>
<dbReference type="Proteomes" id="UP000197361">
    <property type="component" value="Unassembled WGS sequence"/>
</dbReference>
<comment type="caution">
    <text evidence="2">The sequence shown here is derived from an EMBL/GenBank/DDBJ whole genome shotgun (WGS) entry which is preliminary data.</text>
</comment>
<keyword evidence="1" id="KW-0732">Signal</keyword>
<keyword evidence="3" id="KW-1185">Reference proteome</keyword>
<dbReference type="InterPro" id="IPR019619">
    <property type="entry name" value="DUF2490"/>
</dbReference>
<feature type="signal peptide" evidence="1">
    <location>
        <begin position="1"/>
        <end position="21"/>
    </location>
</feature>
<dbReference type="EMBL" id="NISK01000001">
    <property type="protein sequence ID" value="OWQ98977.1"/>
    <property type="molecule type" value="Genomic_DNA"/>
</dbReference>
<feature type="chain" id="PRO_5013009786" description="DUF2490 domain-containing protein" evidence="1">
    <location>
        <begin position="22"/>
        <end position="217"/>
    </location>
</feature>
<evidence type="ECO:0000256" key="1">
    <source>
        <dbReference type="SAM" id="SignalP"/>
    </source>
</evidence>
<organism evidence="2 3">
    <name type="scientific">Sphingopyxis bauzanensis</name>
    <dbReference type="NCBI Taxonomy" id="651663"/>
    <lineage>
        <taxon>Bacteria</taxon>
        <taxon>Pseudomonadati</taxon>
        <taxon>Pseudomonadota</taxon>
        <taxon>Alphaproteobacteria</taxon>
        <taxon>Sphingomonadales</taxon>
        <taxon>Sphingomonadaceae</taxon>
        <taxon>Sphingopyxis</taxon>
    </lineage>
</organism>
<evidence type="ECO:0008006" key="4">
    <source>
        <dbReference type="Google" id="ProtNLM"/>
    </source>
</evidence>
<dbReference type="AlphaFoldDB" id="A0A246K1Y4"/>
<gene>
    <name evidence="2" type="ORF">CDQ92_02020</name>
</gene>